<proteinExistence type="predicted"/>
<dbReference type="RefSeq" id="WP_052508829.1">
    <property type="nucleotide sequence ID" value="NZ_LK391969.1"/>
</dbReference>
<sequence>MSDDQHEPDERALTEAARRRVEEDYREAPDDRPMGPVGNVPSRAESAERAEEGGLTEASMPGHGPTADDATPETLNPDDGSRSAEEASTPDTALDTELTEVGKAGAGGRYGLDEAELGRVKPLDGKPWDGDPTDPLEPETATDRNLTADPASEPDNRTDQ</sequence>
<feature type="compositionally biased region" description="Basic and acidic residues" evidence="1">
    <location>
        <begin position="116"/>
        <end position="129"/>
    </location>
</feature>
<evidence type="ECO:0000313" key="2">
    <source>
        <dbReference type="EMBL" id="CEA06799.1"/>
    </source>
</evidence>
<gene>
    <name evidence="2" type="ORF">BN1049_03080</name>
</gene>
<feature type="compositionally biased region" description="Basic and acidic residues" evidence="1">
    <location>
        <begin position="1"/>
        <end position="33"/>
    </location>
</feature>
<dbReference type="GO" id="GO:0016740">
    <property type="term" value="F:transferase activity"/>
    <property type="evidence" value="ECO:0007669"/>
    <property type="project" value="UniProtKB-KW"/>
</dbReference>
<name>A0A078MKL2_9PSED</name>
<dbReference type="EMBL" id="LK391969">
    <property type="protein sequence ID" value="CEF28094.1"/>
    <property type="molecule type" value="Genomic_DNA"/>
</dbReference>
<keyword evidence="2" id="KW-0808">Transferase</keyword>
<feature type="region of interest" description="Disordered" evidence="1">
    <location>
        <begin position="1"/>
        <end position="160"/>
    </location>
</feature>
<reference evidence="2" key="1">
    <citation type="submission" date="2014-07" db="EMBL/GenBank/DDBJ databases">
        <authorList>
            <person name="Urmite Genomes Urmite Genomes"/>
        </authorList>
    </citation>
    <scope>NUCLEOTIDE SEQUENCE</scope>
    <source>
        <strain evidence="2">12M76_air</strain>
    </source>
</reference>
<dbReference type="EMBL" id="LM997413">
    <property type="protein sequence ID" value="CEA06799.1"/>
    <property type="molecule type" value="Genomic_DNA"/>
</dbReference>
<organism evidence="2">
    <name type="scientific">Pseudomonas saudimassiliensis</name>
    <dbReference type="NCBI Taxonomy" id="1461581"/>
    <lineage>
        <taxon>Bacteria</taxon>
        <taxon>Pseudomonadati</taxon>
        <taxon>Pseudomonadota</taxon>
        <taxon>Gammaproteobacteria</taxon>
        <taxon>Pseudomonadales</taxon>
        <taxon>Pseudomonadaceae</taxon>
        <taxon>Pseudomonas</taxon>
    </lineage>
</organism>
<accession>A0A078MKL2</accession>
<dbReference type="PATRIC" id="fig|1461581.3.peg.3013"/>
<dbReference type="OrthoDB" id="7026815at2"/>
<evidence type="ECO:0000256" key="1">
    <source>
        <dbReference type="SAM" id="MobiDB-lite"/>
    </source>
</evidence>
<dbReference type="AlphaFoldDB" id="A0A078MKL2"/>
<protein>
    <submittedName>
        <fullName evidence="2">Phosphotransferase system, HPr-related protein</fullName>
    </submittedName>
</protein>